<gene>
    <name evidence="4" type="ORF">GCM10025863_20580</name>
</gene>
<evidence type="ECO:0000259" key="3">
    <source>
        <dbReference type="PROSITE" id="PS50977"/>
    </source>
</evidence>
<evidence type="ECO:0000313" key="5">
    <source>
        <dbReference type="Proteomes" id="UP001321543"/>
    </source>
</evidence>
<dbReference type="Pfam" id="PF14246">
    <property type="entry name" value="TetR_C_7"/>
    <property type="match status" value="1"/>
</dbReference>
<protein>
    <submittedName>
        <fullName evidence="4">TetR family transcriptional regulator</fullName>
    </submittedName>
</protein>
<dbReference type="Proteomes" id="UP001321543">
    <property type="component" value="Chromosome"/>
</dbReference>
<dbReference type="InterPro" id="IPR050109">
    <property type="entry name" value="HTH-type_TetR-like_transc_reg"/>
</dbReference>
<dbReference type="InterPro" id="IPR039536">
    <property type="entry name" value="TetR_C_Proteobacteria"/>
</dbReference>
<evidence type="ECO:0000256" key="2">
    <source>
        <dbReference type="PROSITE-ProRule" id="PRU00335"/>
    </source>
</evidence>
<organism evidence="4 5">
    <name type="scientific">Microbacterium suwonense</name>
    <dbReference type="NCBI Taxonomy" id="683047"/>
    <lineage>
        <taxon>Bacteria</taxon>
        <taxon>Bacillati</taxon>
        <taxon>Actinomycetota</taxon>
        <taxon>Actinomycetes</taxon>
        <taxon>Micrococcales</taxon>
        <taxon>Microbacteriaceae</taxon>
        <taxon>Microbacterium</taxon>
    </lineage>
</organism>
<dbReference type="RefSeq" id="WP_286299592.1">
    <property type="nucleotide sequence ID" value="NZ_AP027728.1"/>
</dbReference>
<accession>A0ABM8FVA1</accession>
<sequence>MTQTTKTTRPGSATKRAAILSAARQLFIRNGVDRTSMDSVARHANVSKRTVYDYYGDKRGLLLGVIEESGEALLASLRAGIDAHLSDDTKISDISDLEAALTAFAMQAGASLVESSDYSATVKLISENAAALPELEDHPLDRAHREVLAERFAHFAERGMLDIDDPQLAADQFNALTTLLAYTDRQGESLSAARVATIMRSGVRTFVRAYARP</sequence>
<dbReference type="InterPro" id="IPR009057">
    <property type="entry name" value="Homeodomain-like_sf"/>
</dbReference>
<keyword evidence="5" id="KW-1185">Reference proteome</keyword>
<dbReference type="EMBL" id="AP027728">
    <property type="protein sequence ID" value="BDZ39444.1"/>
    <property type="molecule type" value="Genomic_DNA"/>
</dbReference>
<dbReference type="PANTHER" id="PTHR30055">
    <property type="entry name" value="HTH-TYPE TRANSCRIPTIONAL REGULATOR RUTR"/>
    <property type="match status" value="1"/>
</dbReference>
<keyword evidence="1 2" id="KW-0238">DNA-binding</keyword>
<dbReference type="PRINTS" id="PR00455">
    <property type="entry name" value="HTHTETR"/>
</dbReference>
<feature type="domain" description="HTH tetR-type" evidence="3">
    <location>
        <begin position="13"/>
        <end position="73"/>
    </location>
</feature>
<dbReference type="Pfam" id="PF00440">
    <property type="entry name" value="TetR_N"/>
    <property type="match status" value="1"/>
</dbReference>
<proteinExistence type="predicted"/>
<dbReference type="SUPFAM" id="SSF46689">
    <property type="entry name" value="Homeodomain-like"/>
    <property type="match status" value="1"/>
</dbReference>
<dbReference type="PANTHER" id="PTHR30055:SF146">
    <property type="entry name" value="HTH-TYPE TRANSCRIPTIONAL DUAL REGULATOR CECR"/>
    <property type="match status" value="1"/>
</dbReference>
<name>A0ABM8FVA1_9MICO</name>
<evidence type="ECO:0000313" key="4">
    <source>
        <dbReference type="EMBL" id="BDZ39444.1"/>
    </source>
</evidence>
<dbReference type="Gene3D" id="1.10.357.10">
    <property type="entry name" value="Tetracycline Repressor, domain 2"/>
    <property type="match status" value="1"/>
</dbReference>
<dbReference type="PROSITE" id="PS50977">
    <property type="entry name" value="HTH_TETR_2"/>
    <property type="match status" value="1"/>
</dbReference>
<feature type="DNA-binding region" description="H-T-H motif" evidence="2">
    <location>
        <begin position="36"/>
        <end position="55"/>
    </location>
</feature>
<dbReference type="InterPro" id="IPR001647">
    <property type="entry name" value="HTH_TetR"/>
</dbReference>
<reference evidence="5" key="1">
    <citation type="journal article" date="2019" name="Int. J. Syst. Evol. Microbiol.">
        <title>The Global Catalogue of Microorganisms (GCM) 10K type strain sequencing project: providing services to taxonomists for standard genome sequencing and annotation.</title>
        <authorList>
            <consortium name="The Broad Institute Genomics Platform"/>
            <consortium name="The Broad Institute Genome Sequencing Center for Infectious Disease"/>
            <person name="Wu L."/>
            <person name="Ma J."/>
        </authorList>
    </citation>
    <scope>NUCLEOTIDE SEQUENCE [LARGE SCALE GENOMIC DNA]</scope>
    <source>
        <strain evidence="5">NBRC 106310</strain>
    </source>
</reference>
<evidence type="ECO:0000256" key="1">
    <source>
        <dbReference type="ARBA" id="ARBA00023125"/>
    </source>
</evidence>